<dbReference type="GO" id="GO:0140359">
    <property type="term" value="F:ABC-type transporter activity"/>
    <property type="evidence" value="ECO:0007669"/>
    <property type="project" value="InterPro"/>
</dbReference>
<keyword evidence="9 10" id="KW-0472">Membrane</keyword>
<dbReference type="SMART" id="SM00382">
    <property type="entry name" value="AAA"/>
    <property type="match status" value="2"/>
</dbReference>
<feature type="transmembrane region" description="Helical" evidence="10">
    <location>
        <begin position="298"/>
        <end position="318"/>
    </location>
</feature>
<accession>A0A851IQ50</accession>
<evidence type="ECO:0000256" key="5">
    <source>
        <dbReference type="ARBA" id="ARBA00022737"/>
    </source>
</evidence>
<keyword evidence="13" id="KW-1185">Reference proteome</keyword>
<feature type="transmembrane region" description="Helical" evidence="10">
    <location>
        <begin position="863"/>
        <end position="883"/>
    </location>
</feature>
<evidence type="ECO:0000256" key="4">
    <source>
        <dbReference type="ARBA" id="ARBA00022692"/>
    </source>
</evidence>
<evidence type="ECO:0000256" key="10">
    <source>
        <dbReference type="SAM" id="Phobius"/>
    </source>
</evidence>
<dbReference type="PANTHER" id="PTHR19229">
    <property type="entry name" value="ATP-BINDING CASSETTE TRANSPORTER SUBFAMILY A ABCA"/>
    <property type="match status" value="1"/>
</dbReference>
<feature type="transmembrane region" description="Helical" evidence="10">
    <location>
        <begin position="1137"/>
        <end position="1154"/>
    </location>
</feature>
<dbReference type="PANTHER" id="PTHR19229:SF274">
    <property type="entry name" value="ABC-TYPE ORGANIC ANION TRANSPORTER ABCA8"/>
    <property type="match status" value="1"/>
</dbReference>
<feature type="transmembrane region" description="Helical" evidence="10">
    <location>
        <begin position="1072"/>
        <end position="1092"/>
    </location>
</feature>
<organism evidence="12 13">
    <name type="scientific">Donacobius atricapilla</name>
    <dbReference type="NCBI Taxonomy" id="237420"/>
    <lineage>
        <taxon>Eukaryota</taxon>
        <taxon>Metazoa</taxon>
        <taxon>Chordata</taxon>
        <taxon>Craniata</taxon>
        <taxon>Vertebrata</taxon>
        <taxon>Euteleostomi</taxon>
        <taxon>Archelosauria</taxon>
        <taxon>Archosauria</taxon>
        <taxon>Dinosauria</taxon>
        <taxon>Saurischia</taxon>
        <taxon>Theropoda</taxon>
        <taxon>Coelurosauria</taxon>
        <taxon>Aves</taxon>
        <taxon>Neognathae</taxon>
        <taxon>Neoaves</taxon>
        <taxon>Telluraves</taxon>
        <taxon>Australaves</taxon>
        <taxon>Passeriformes</taxon>
        <taxon>Mimidae</taxon>
        <taxon>Donacobius</taxon>
    </lineage>
</organism>
<dbReference type="InterPro" id="IPR013525">
    <property type="entry name" value="ABC2_TM"/>
</dbReference>
<feature type="non-terminal residue" evidence="12">
    <location>
        <position position="1634"/>
    </location>
</feature>
<evidence type="ECO:0000313" key="13">
    <source>
        <dbReference type="Proteomes" id="UP000660704"/>
    </source>
</evidence>
<feature type="domain" description="ABC transporter" evidence="11">
    <location>
        <begin position="477"/>
        <end position="712"/>
    </location>
</feature>
<dbReference type="Pfam" id="PF23321">
    <property type="entry name" value="R1_ABCA1"/>
    <property type="match status" value="1"/>
</dbReference>
<evidence type="ECO:0000256" key="6">
    <source>
        <dbReference type="ARBA" id="ARBA00022741"/>
    </source>
</evidence>
<comment type="similarity">
    <text evidence="2">Belongs to the ABC transporter superfamily. ABCA family.</text>
</comment>
<keyword evidence="7" id="KW-0067">ATP-binding</keyword>
<dbReference type="GO" id="GO:0005524">
    <property type="term" value="F:ATP binding"/>
    <property type="evidence" value="ECO:0007669"/>
    <property type="project" value="UniProtKB-KW"/>
</dbReference>
<sequence length="1634" mass="184235">QRNISVFQQTKILLWKNVLIKWRMKMQSFQEWILSLLFLPLVLIVSSFMSQIHYPEVPFGHLGHLDDPAFNATGVTIAFTPVTATTRHIMNKVASSSVMAGIKLEELADERAMEKAWISNRETIGVVFKDNFSYHLRFPTTHVVIPNEVIGYIDRCYQFSSEYCNTPMYWYKGFLSLQSSIDAAIIEMVTNHSVWEEMKSIAGIRMASHSIVFSISLEYSFFMMVTVMCFLPFMYFLSKNVTREKKQLKVLMKTMGLQDIAFWLSWSLLYSLYVLIFSCLLTALVLHEPFYASSFPAVSLLFFLYGLACIHLVFMLCSLLRTSKLVSSVGFLIIFIFGFLSLAVLIEDVPEPLKWLLGLMCPFAFNTGIAKIFHLEKFGIGFSFSNLMEEAYFLFSTYILLVFDSVLYMLLALYFDKILPGKYGIPDPPLFCLKASYWMRSRRGSTRDVPRATANPEELLGDDVEPVPPEFLGKEAIRIYNIKKAYKKKDKRTEALRGLSLNIYEGQITALLGHSGAGKTTLLNVLSGLSFPSEGSATIYNYKLSEMGDREEIRGMIGICPQFNTQFEVLTVKENLRTFAEIKGIKSKEVEREVQNLLELLDISNIQDTQAEKLSGGQKRKLSIGIAMLGNPQVLLLDEPTAGLDPLSRYQVWSLLREQRAGRVILFSTQFMDEADILADRKAFISHGRLKCVGSSLFLKKKWGICYHLRIHVSESCDLENLTSLVKGYIPNAMFSGHNQYELRYKLPLENVNKFPDLFSGLDSCSEQGIINYGVSMTTLEDVFLRLEGEATADQEDEHVPGEEWGRAGPGCPDQARPCSLLPSDTGKALEQGLALWRQQVSAMAWVHFLKLKSSVKNLRSILLLYAVFLLPVVLQVCVVAGWQSVSAWQLSPARYFLPLGRRSYLETTALLVYNHTGTGIDDFIHVLQSQDLTVEIAKEENITEELQHNGAIKPGVLTLFSCSLKSYRFTVLCHVEAVNCFPVLVNIISNALLRTLNSTSHIQVWSHPFFSLFNAGFWNYFVSIYLIYMLLLFPGFPPHFAMGYTQDCKAGARAQLRISGLFPSAYWCGQALVDIPLSWILLFSMFGLQFAMSSKIFGPAGNLFLLVMTTVGYGISLVLLVYLISFNSRKGWSCDLWSFILIVVSTWLNNALLDHTSLYTLSLLVPVYPLMGAYFFLFLQMLMEDTETYSVASDSHVLIAVFAPYIHSVVFILLLRFLELKYGKAVLRRDPVFRISPRKESSQQHPKELEEEDEDVRAEREAVRNALVAPSQEEKSVIIVSNLCKEYNIKQAGSFFKKKEKKKKTATKNLSFCVKKGEVLGLLGPNGAGKSTAIKMITGETALTAGQVLMKRGDGGGSRDQAPAFLGYCPQENPLWLDLTPQQHLRLYAAVRGLRQEDAAAAVHRIVNALQFQDYLHKKVRKLPAGITRKLCLALSLLGNPSVLLLDEPSTGMDPNGQRCVWRAIRDALKPKESGAILTTHYMEEAEAVCDRVAILVSGQLRCIGSIQYLKNKFGKGYLLEIKVKDPASADVLHAEILKIFPGAARQETFPSLLVYKVPMKDALPLSQSFSKLEEAKRSCSLEEYSFSLNTLTQAALSCLFQVFLELSREQEKDNFDLTLDGTFDWKQLQQED</sequence>
<dbReference type="GO" id="GO:0005886">
    <property type="term" value="C:plasma membrane"/>
    <property type="evidence" value="ECO:0007669"/>
    <property type="project" value="UniProtKB-ARBA"/>
</dbReference>
<evidence type="ECO:0000256" key="3">
    <source>
        <dbReference type="ARBA" id="ARBA00022448"/>
    </source>
</evidence>
<evidence type="ECO:0000259" key="11">
    <source>
        <dbReference type="PROSITE" id="PS50893"/>
    </source>
</evidence>
<comment type="subcellular location">
    <subcellularLocation>
        <location evidence="1">Membrane</location>
        <topology evidence="1">Multi-pass membrane protein</topology>
    </subcellularLocation>
</comment>
<dbReference type="Pfam" id="PF00005">
    <property type="entry name" value="ABC_tran"/>
    <property type="match status" value="2"/>
</dbReference>
<feature type="transmembrane region" description="Helical" evidence="10">
    <location>
        <begin position="968"/>
        <end position="989"/>
    </location>
</feature>
<protein>
    <submittedName>
        <fullName evidence="12">ABCA9 protein</fullName>
    </submittedName>
</protein>
<feature type="transmembrane region" description="Helical" evidence="10">
    <location>
        <begin position="391"/>
        <end position="415"/>
    </location>
</feature>
<evidence type="ECO:0000256" key="9">
    <source>
        <dbReference type="ARBA" id="ARBA00023136"/>
    </source>
</evidence>
<dbReference type="InterPro" id="IPR027417">
    <property type="entry name" value="P-loop_NTPase"/>
</dbReference>
<feature type="transmembrane region" description="Helical" evidence="10">
    <location>
        <begin position="1159"/>
        <end position="1178"/>
    </location>
</feature>
<dbReference type="Gene3D" id="3.40.50.300">
    <property type="entry name" value="P-loop containing nucleotide triphosphate hydrolases"/>
    <property type="match status" value="2"/>
</dbReference>
<feature type="transmembrane region" description="Helical" evidence="10">
    <location>
        <begin position="1198"/>
        <end position="1219"/>
    </location>
</feature>
<dbReference type="FunFam" id="3.40.50.300:FF:000436">
    <property type="entry name" value="ATP binding cassette subfamily A member 9"/>
    <property type="match status" value="1"/>
</dbReference>
<comment type="caution">
    <text evidence="12">The sequence shown here is derived from an EMBL/GenBank/DDBJ whole genome shotgun (WGS) entry which is preliminary data.</text>
</comment>
<reference evidence="12" key="1">
    <citation type="submission" date="2019-09" db="EMBL/GenBank/DDBJ databases">
        <title>Bird 10,000 Genomes (B10K) Project - Family phase.</title>
        <authorList>
            <person name="Zhang G."/>
        </authorList>
    </citation>
    <scope>NUCLEOTIDE SEQUENCE</scope>
    <source>
        <strain evidence="12">B10K-DU-001-63</strain>
        <tissue evidence="12">Muscle</tissue>
    </source>
</reference>
<dbReference type="EMBL" id="WBMY01000027">
    <property type="protein sequence ID" value="NXB69273.1"/>
    <property type="molecule type" value="Genomic_DNA"/>
</dbReference>
<name>A0A851IQ50_9PASS</name>
<dbReference type="PROSITE" id="PS50893">
    <property type="entry name" value="ABC_TRANSPORTER_2"/>
    <property type="match status" value="2"/>
</dbReference>
<evidence type="ECO:0000313" key="12">
    <source>
        <dbReference type="EMBL" id="NXB69273.1"/>
    </source>
</evidence>
<keyword evidence="5" id="KW-0677">Repeat</keyword>
<keyword evidence="3" id="KW-0813">Transport</keyword>
<keyword evidence="8 10" id="KW-1133">Transmembrane helix</keyword>
<dbReference type="PROSITE" id="PS00211">
    <property type="entry name" value="ABC_TRANSPORTER_1"/>
    <property type="match status" value="1"/>
</dbReference>
<dbReference type="Proteomes" id="UP000660704">
    <property type="component" value="Unassembled WGS sequence"/>
</dbReference>
<dbReference type="SUPFAM" id="SSF52540">
    <property type="entry name" value="P-loop containing nucleoside triphosphate hydrolases"/>
    <property type="match status" value="2"/>
</dbReference>
<evidence type="ECO:0000256" key="2">
    <source>
        <dbReference type="ARBA" id="ARBA00008869"/>
    </source>
</evidence>
<dbReference type="InterPro" id="IPR003439">
    <property type="entry name" value="ABC_transporter-like_ATP-bd"/>
</dbReference>
<gene>
    <name evidence="12" type="primary">Abca9_1</name>
    <name evidence="12" type="ORF">DONATR_R05370</name>
</gene>
<proteinExistence type="inferred from homology"/>
<feature type="transmembrane region" description="Helical" evidence="10">
    <location>
        <begin position="1010"/>
        <end position="1034"/>
    </location>
</feature>
<evidence type="ECO:0000256" key="7">
    <source>
        <dbReference type="ARBA" id="ARBA00022840"/>
    </source>
</evidence>
<evidence type="ECO:0000256" key="8">
    <source>
        <dbReference type="ARBA" id="ARBA00022989"/>
    </source>
</evidence>
<evidence type="ECO:0000256" key="1">
    <source>
        <dbReference type="ARBA" id="ARBA00004141"/>
    </source>
</evidence>
<dbReference type="CDD" id="cd03263">
    <property type="entry name" value="ABC_subfamily_A"/>
    <property type="match status" value="2"/>
</dbReference>
<feature type="transmembrane region" description="Helical" evidence="10">
    <location>
        <begin position="1104"/>
        <end position="1125"/>
    </location>
</feature>
<dbReference type="InterPro" id="IPR017871">
    <property type="entry name" value="ABC_transporter-like_CS"/>
</dbReference>
<keyword evidence="6" id="KW-0547">Nucleotide-binding</keyword>
<dbReference type="GO" id="GO:0005319">
    <property type="term" value="F:lipid transporter activity"/>
    <property type="evidence" value="ECO:0007669"/>
    <property type="project" value="TreeGrafter"/>
</dbReference>
<dbReference type="Pfam" id="PF12698">
    <property type="entry name" value="ABC2_membrane_3"/>
    <property type="match status" value="1"/>
</dbReference>
<dbReference type="InterPro" id="IPR003593">
    <property type="entry name" value="AAA+_ATPase"/>
</dbReference>
<dbReference type="InterPro" id="IPR026082">
    <property type="entry name" value="ABCA"/>
</dbReference>
<feature type="transmembrane region" description="Helical" evidence="10">
    <location>
        <begin position="32"/>
        <end position="49"/>
    </location>
</feature>
<feature type="non-terminal residue" evidence="12">
    <location>
        <position position="1"/>
    </location>
</feature>
<dbReference type="GO" id="GO:0016887">
    <property type="term" value="F:ATP hydrolysis activity"/>
    <property type="evidence" value="ECO:0007669"/>
    <property type="project" value="InterPro"/>
</dbReference>
<keyword evidence="4 10" id="KW-0812">Transmembrane</keyword>
<feature type="transmembrane region" description="Helical" evidence="10">
    <location>
        <begin position="219"/>
        <end position="238"/>
    </location>
</feature>
<dbReference type="InterPro" id="IPR056264">
    <property type="entry name" value="R2_ABCA1-4-like"/>
</dbReference>
<dbReference type="FunFam" id="3.40.50.300:FF:000335">
    <property type="entry name" value="ATP binding cassette subfamily A member 5"/>
    <property type="match status" value="1"/>
</dbReference>
<feature type="domain" description="ABC transporter" evidence="11">
    <location>
        <begin position="1290"/>
        <end position="1524"/>
    </location>
</feature>
<feature type="transmembrane region" description="Helical" evidence="10">
    <location>
        <begin position="259"/>
        <end position="286"/>
    </location>
</feature>
<feature type="transmembrane region" description="Helical" evidence="10">
    <location>
        <begin position="325"/>
        <end position="346"/>
    </location>
</feature>